<reference evidence="3 4" key="1">
    <citation type="submission" date="2019-11" db="EMBL/GenBank/DDBJ databases">
        <authorList>
            <person name="Im W.T."/>
        </authorList>
    </citation>
    <scope>NUCLEOTIDE SEQUENCE [LARGE SCALE GENOMIC DNA]</scope>
    <source>
        <strain evidence="3 4">SB-02</strain>
    </source>
</reference>
<organism evidence="3 4">
    <name type="scientific">Phnomibacter ginsenosidimutans</name>
    <dbReference type="NCBI Taxonomy" id="2676868"/>
    <lineage>
        <taxon>Bacteria</taxon>
        <taxon>Pseudomonadati</taxon>
        <taxon>Bacteroidota</taxon>
        <taxon>Chitinophagia</taxon>
        <taxon>Chitinophagales</taxon>
        <taxon>Chitinophagaceae</taxon>
        <taxon>Phnomibacter</taxon>
    </lineage>
</organism>
<dbReference type="Gene3D" id="3.20.20.140">
    <property type="entry name" value="Metal-dependent hydrolases"/>
    <property type="match status" value="1"/>
</dbReference>
<dbReference type="Proteomes" id="UP000426027">
    <property type="component" value="Chromosome"/>
</dbReference>
<dbReference type="AlphaFoldDB" id="A0A6I6G8P0"/>
<protein>
    <submittedName>
        <fullName evidence="3">Amidohydrolase family protein</fullName>
    </submittedName>
</protein>
<keyword evidence="3" id="KW-0378">Hydrolase</keyword>
<evidence type="ECO:0000256" key="1">
    <source>
        <dbReference type="ARBA" id="ARBA00038310"/>
    </source>
</evidence>
<sequence>MTIIDTHQHYWKYDPVNYAWINDDMAVIRQDFLPADLQPVLAANGVAASIAVQADQTEQETDCLLQLADDNPFIAGVVGWVDLRSPQLAERLQHYAQFSKLKGFRHVLQGEEPSFMLQPSFVNGIAQLQAHGFAYDILIFPQHLPAALQLVQQFPEQGFVIDHLAKPYIKQGLIGEWASGMKALAAHTNVYCKISGMVTEADWRNWTAADLHPYIDTVVQAFGTNRCMFGSDWPVCLVAAAYDKWLQTVQDYFAGFSTEEQAMVFAGNAKHFYQIDTL</sequence>
<dbReference type="GO" id="GO:0016787">
    <property type="term" value="F:hydrolase activity"/>
    <property type="evidence" value="ECO:0007669"/>
    <property type="project" value="UniProtKB-KW"/>
</dbReference>
<comment type="similarity">
    <text evidence="1">Belongs to the metallo-dependent hydrolases superfamily.</text>
</comment>
<evidence type="ECO:0000313" key="4">
    <source>
        <dbReference type="Proteomes" id="UP000426027"/>
    </source>
</evidence>
<dbReference type="InterPro" id="IPR052350">
    <property type="entry name" value="Metallo-dep_Lactonases"/>
</dbReference>
<feature type="domain" description="Amidohydrolase-related" evidence="2">
    <location>
        <begin position="4"/>
        <end position="274"/>
    </location>
</feature>
<dbReference type="EMBL" id="CP046566">
    <property type="protein sequence ID" value="QGW28877.1"/>
    <property type="molecule type" value="Genomic_DNA"/>
</dbReference>
<name>A0A6I6G8P0_9BACT</name>
<dbReference type="KEGG" id="fls:GLV81_12920"/>
<keyword evidence="4" id="KW-1185">Reference proteome</keyword>
<dbReference type="PANTHER" id="PTHR43569:SF2">
    <property type="entry name" value="AMIDOHYDROLASE-RELATED DOMAIN-CONTAINING PROTEIN"/>
    <property type="match status" value="1"/>
</dbReference>
<dbReference type="PANTHER" id="PTHR43569">
    <property type="entry name" value="AMIDOHYDROLASE"/>
    <property type="match status" value="1"/>
</dbReference>
<dbReference type="InterPro" id="IPR006680">
    <property type="entry name" value="Amidohydro-rel"/>
</dbReference>
<proteinExistence type="inferred from homology"/>
<evidence type="ECO:0000259" key="2">
    <source>
        <dbReference type="Pfam" id="PF04909"/>
    </source>
</evidence>
<dbReference type="RefSeq" id="WP_157479230.1">
    <property type="nucleotide sequence ID" value="NZ_CP046566.1"/>
</dbReference>
<dbReference type="SUPFAM" id="SSF51556">
    <property type="entry name" value="Metallo-dependent hydrolases"/>
    <property type="match status" value="1"/>
</dbReference>
<gene>
    <name evidence="3" type="ORF">GLV81_12920</name>
</gene>
<accession>A0A6I6G8P0</accession>
<evidence type="ECO:0000313" key="3">
    <source>
        <dbReference type="EMBL" id="QGW28877.1"/>
    </source>
</evidence>
<dbReference type="InterPro" id="IPR032466">
    <property type="entry name" value="Metal_Hydrolase"/>
</dbReference>
<dbReference type="Pfam" id="PF04909">
    <property type="entry name" value="Amidohydro_2"/>
    <property type="match status" value="1"/>
</dbReference>